<dbReference type="AlphaFoldDB" id="A0A7W5CCJ1"/>
<comment type="caution">
    <text evidence="3">The sequence shown here is derived from an EMBL/GenBank/DDBJ whole genome shotgun (WGS) entry which is preliminary data.</text>
</comment>
<keyword evidence="1" id="KW-0175">Coiled coil</keyword>
<evidence type="ECO:0008006" key="5">
    <source>
        <dbReference type="Google" id="ProtNLM"/>
    </source>
</evidence>
<name>A0A7W5CCJ1_9BACL</name>
<protein>
    <recommendedName>
        <fullName evidence="5">BIG2 domain-containing protein</fullName>
    </recommendedName>
</protein>
<evidence type="ECO:0000256" key="2">
    <source>
        <dbReference type="SAM" id="SignalP"/>
    </source>
</evidence>
<feature type="chain" id="PRO_5039079180" description="BIG2 domain-containing protein" evidence="2">
    <location>
        <begin position="22"/>
        <end position="1077"/>
    </location>
</feature>
<sequence>MMFRKRITLSALALSMLTASLGGLPLSQKGLAEKLGISQTAYAAETELPSSVFLDRMNNLYAALAAGDPTDMQEVRNFRDEIAGLDEASNVNLIDPIWSKISAKLPETVDQAALKASLFRIIKAVGSFRYDPAASDLEAIRTNPEFRATIKTIAAAGGDENIRLDDFLVFLFGDGASRKGVEGTIGSLLAKKTPVELIQLLGNKQGITAVLLQATEELLGETGQYKFSAIMENLGITPQDVRSTVLQFQVKLKKDEPAISAMTVAYIRSAAKTDVKITDVGRTHAYSLNVFGVSIYPAVLQWSKASGDANVTVKPTGVVTIPGDAASGTAVIQAKLINPYGGAAKVVYEQEVTLKAAATQETEFPAAAFLARMKKVQEALAAGDPADIQAIIQLRNELSQLTFAKDQALIDPIWNKLTANLPEDADQAALKEGLFNIFKAVISIPYDGQAASLESIRNNPEFRATLKELGQAGGEPSFVVDDILVFFFGSEEAGSGLEGAIRSHLAGLSPSGLLQLLGDKQALPALLLQKAGLLLSDKENYKVSSALSELGVTAKEFNDTWVNFQQQLKKDEPALNALTVALLRSEAVETAKVSDNGREQKLTLKVFGVDVPALALRWSKVSGSQSVKVDANGTITLNRDAENGKALVRATFINPYGGAAKVVFEKEITLTARAGDHFPAEQFLARMNKLHAALLAGDPADVQDVRNLRDEMAKLDFAKDQALIDPIWNRIASQLPTEIDKAELKKSLFQMIKAVGSIQYDPEAKQLEAIRTNPEFRATLKTIAAAGGVENLTMDDFLVLMFGDGDERLGVEGTMRAIISKMSAKDLAQLLGNKEKINTVLTEAMGKILVAKDDYALSKAFYNLGVRPVDVYATVLKFRVKLKYEEKALNALTVAYIRSEVVSSVKITANGTQHDYTLKLMGKELPTSILRWKKVSGSKDVTVDSRGKVTIPKKVAEGKAVIQATLINPYGGSAKIVFQQEVTLVNDKVVLDPKEEFKKIAAALDEKLDAVKKELKAAKDDEQKAELIVKVVQARNEALNAINKVETTNALKNKAINETKSKVNKLLTTIITEIMRS</sequence>
<organism evidence="3 4">
    <name type="scientific">Paenibacillus endophyticus</name>
    <dbReference type="NCBI Taxonomy" id="1294268"/>
    <lineage>
        <taxon>Bacteria</taxon>
        <taxon>Bacillati</taxon>
        <taxon>Bacillota</taxon>
        <taxon>Bacilli</taxon>
        <taxon>Bacillales</taxon>
        <taxon>Paenibacillaceae</taxon>
        <taxon>Paenibacillus</taxon>
    </lineage>
</organism>
<evidence type="ECO:0000256" key="1">
    <source>
        <dbReference type="SAM" id="Coils"/>
    </source>
</evidence>
<accession>A0A7W5CCJ1</accession>
<evidence type="ECO:0000313" key="4">
    <source>
        <dbReference type="Proteomes" id="UP000518605"/>
    </source>
</evidence>
<gene>
    <name evidence="3" type="ORF">FHS16_005311</name>
</gene>
<dbReference type="Proteomes" id="UP000518605">
    <property type="component" value="Unassembled WGS sequence"/>
</dbReference>
<feature type="coiled-coil region" evidence="1">
    <location>
        <begin position="994"/>
        <end position="1028"/>
    </location>
</feature>
<reference evidence="3 4" key="1">
    <citation type="submission" date="2020-08" db="EMBL/GenBank/DDBJ databases">
        <title>Genomic Encyclopedia of Type Strains, Phase III (KMG-III): the genomes of soil and plant-associated and newly described type strains.</title>
        <authorList>
            <person name="Whitman W."/>
        </authorList>
    </citation>
    <scope>NUCLEOTIDE SEQUENCE [LARGE SCALE GENOMIC DNA]</scope>
    <source>
        <strain evidence="3 4">CECT 8234</strain>
    </source>
</reference>
<proteinExistence type="predicted"/>
<keyword evidence="4" id="KW-1185">Reference proteome</keyword>
<keyword evidence="2" id="KW-0732">Signal</keyword>
<dbReference type="RefSeq" id="WP_246431970.1">
    <property type="nucleotide sequence ID" value="NZ_CBCSLB010000022.1"/>
</dbReference>
<feature type="signal peptide" evidence="2">
    <location>
        <begin position="1"/>
        <end position="21"/>
    </location>
</feature>
<evidence type="ECO:0000313" key="3">
    <source>
        <dbReference type="EMBL" id="MBB3155203.1"/>
    </source>
</evidence>
<dbReference type="EMBL" id="JACHXW010000022">
    <property type="protein sequence ID" value="MBB3155203.1"/>
    <property type="molecule type" value="Genomic_DNA"/>
</dbReference>